<evidence type="ECO:0000256" key="1">
    <source>
        <dbReference type="SAM" id="Phobius"/>
    </source>
</evidence>
<dbReference type="Pfam" id="PF11146">
    <property type="entry name" value="DUF2905"/>
    <property type="match status" value="1"/>
</dbReference>
<reference evidence="2 3" key="1">
    <citation type="submission" date="2020-08" db="EMBL/GenBank/DDBJ databases">
        <title>Genomic Encyclopedia of Type Strains, Phase IV (KMG-IV): sequencing the most valuable type-strain genomes for metagenomic binning, comparative biology and taxonomic classification.</title>
        <authorList>
            <person name="Goeker M."/>
        </authorList>
    </citation>
    <scope>NUCLEOTIDE SEQUENCE [LARGE SCALE GENOMIC DNA]</scope>
    <source>
        <strain evidence="2 3">DSM 29781</strain>
    </source>
</reference>
<evidence type="ECO:0008006" key="4">
    <source>
        <dbReference type="Google" id="ProtNLM"/>
    </source>
</evidence>
<dbReference type="AlphaFoldDB" id="A0A7W8MA15"/>
<keyword evidence="1" id="KW-1133">Transmembrane helix</keyword>
<protein>
    <recommendedName>
        <fullName evidence="4">DUF2905 domain-containing protein</fullName>
    </recommendedName>
</protein>
<organism evidence="2 3">
    <name type="scientific">Quisquiliibacterium transsilvanicum</name>
    <dbReference type="NCBI Taxonomy" id="1549638"/>
    <lineage>
        <taxon>Bacteria</taxon>
        <taxon>Pseudomonadati</taxon>
        <taxon>Pseudomonadota</taxon>
        <taxon>Betaproteobacteria</taxon>
        <taxon>Burkholderiales</taxon>
        <taxon>Burkholderiaceae</taxon>
        <taxon>Quisquiliibacterium</taxon>
    </lineage>
</organism>
<comment type="caution">
    <text evidence="2">The sequence shown here is derived from an EMBL/GenBank/DDBJ whole genome shotgun (WGS) entry which is preliminary data.</text>
</comment>
<feature type="transmembrane region" description="Helical" evidence="1">
    <location>
        <begin position="43"/>
        <end position="62"/>
    </location>
</feature>
<gene>
    <name evidence="2" type="ORF">HNQ70_003235</name>
</gene>
<dbReference type="InterPro" id="IPR021320">
    <property type="entry name" value="DUF2905"/>
</dbReference>
<evidence type="ECO:0000313" key="3">
    <source>
        <dbReference type="Proteomes" id="UP000532440"/>
    </source>
</evidence>
<keyword evidence="1" id="KW-0812">Transmembrane</keyword>
<dbReference type="EMBL" id="JACHGB010000006">
    <property type="protein sequence ID" value="MBB5273207.1"/>
    <property type="molecule type" value="Genomic_DNA"/>
</dbReference>
<dbReference type="RefSeq" id="WP_183969567.1">
    <property type="nucleotide sequence ID" value="NZ_BAABEW010000024.1"/>
</dbReference>
<dbReference type="Proteomes" id="UP000532440">
    <property type="component" value="Unassembled WGS sequence"/>
</dbReference>
<evidence type="ECO:0000313" key="2">
    <source>
        <dbReference type="EMBL" id="MBB5273207.1"/>
    </source>
</evidence>
<name>A0A7W8MA15_9BURK</name>
<keyword evidence="1" id="KW-0472">Membrane</keyword>
<sequence>MKWLLVTVLAMVVFSGLRPWLAKLGIGRLPGDLHFRAFGRDWSLPIGSTILLSLLAAGLARLL</sequence>
<keyword evidence="3" id="KW-1185">Reference proteome</keyword>
<proteinExistence type="predicted"/>
<accession>A0A7W8MA15</accession>